<dbReference type="Gene3D" id="2.40.50.140">
    <property type="entry name" value="Nucleic acid-binding proteins"/>
    <property type="match status" value="1"/>
</dbReference>
<evidence type="ECO:0000256" key="13">
    <source>
        <dbReference type="ARBA" id="ARBA00034003"/>
    </source>
</evidence>
<dbReference type="GO" id="GO:0051301">
    <property type="term" value="P:cell division"/>
    <property type="evidence" value="ECO:0007669"/>
    <property type="project" value="UniProtKB-KW"/>
</dbReference>
<evidence type="ECO:0000256" key="8">
    <source>
        <dbReference type="ARBA" id="ARBA00022840"/>
    </source>
</evidence>
<keyword evidence="7" id="KW-0227">DNA damage</keyword>
<keyword evidence="2 15" id="KW-0436">Ligase</keyword>
<dbReference type="GO" id="GO:0006310">
    <property type="term" value="P:DNA recombination"/>
    <property type="evidence" value="ECO:0007669"/>
    <property type="project" value="UniProtKB-KW"/>
</dbReference>
<evidence type="ECO:0000256" key="2">
    <source>
        <dbReference type="ARBA" id="ARBA00022598"/>
    </source>
</evidence>
<dbReference type="NCBIfam" id="NF006701">
    <property type="entry name" value="PRK09247.1"/>
    <property type="match status" value="1"/>
</dbReference>
<name>A0AA96GC78_9BACT</name>
<dbReference type="GO" id="GO:0006260">
    <property type="term" value="P:DNA replication"/>
    <property type="evidence" value="ECO:0007669"/>
    <property type="project" value="UniProtKB-KW"/>
</dbReference>
<evidence type="ECO:0000256" key="5">
    <source>
        <dbReference type="ARBA" id="ARBA00022723"/>
    </source>
</evidence>
<dbReference type="GO" id="GO:0003677">
    <property type="term" value="F:DNA binding"/>
    <property type="evidence" value="ECO:0007669"/>
    <property type="project" value="InterPro"/>
</dbReference>
<dbReference type="PANTHER" id="PTHR45674">
    <property type="entry name" value="DNA LIGASE 1/3 FAMILY MEMBER"/>
    <property type="match status" value="1"/>
</dbReference>
<dbReference type="InterPro" id="IPR036599">
    <property type="entry name" value="DNA_ligase_N_sf"/>
</dbReference>
<dbReference type="PROSITE" id="PS00697">
    <property type="entry name" value="DNA_LIGASE_A1"/>
    <property type="match status" value="1"/>
</dbReference>
<dbReference type="AlphaFoldDB" id="A0AA96GC78"/>
<keyword evidence="5" id="KW-0479">Metal-binding</keyword>
<sequence>MKRFATLYRALDQTTSTNIKLAALRRYFESVPPADAAWAVYFLSGRRFKRMVGPANLRQWMIEASNLPAWLVEETYASVGDLAETAALLTDTQAPTSINHSLSEWMEKEMLVLGTEPPDQQRLRIQSWWQHLDYDTCYLVNKLLTGSLRVGVSHLLVARALADSANLPRPVILHRLMGHWEPTPQFYDQLTAPDDGSTDHSRPYPFCLASPLEQQKTLQELKTQLGDAREWLVEWKWDGIRAQLLRRPGACYIWTRGEELVTDRYPEVRDAAYGLPEGTVLDGEILAWSEETGVMPFTILQRRLGRKTVGKKLLQDIPICFMAYDLIEHEGQDMRQHTTTERRALLDTLLKQAGPVLKISPLLSVTSWKEAAQWQAESRGRLVEGLMLKHRDALYEVGRRRGHWWKWKITPHTLDTVMMYAQPGHGRRANLYTDYTFGVWQDQELVPIAKAYSGLTNEEIYELDKWIRQHTLKRFGPVRSVKPEQVFELAFEAINRSSRHKSGVAVRFPRIARWRRDLHPKDADSLADVHSLPGTGTA</sequence>
<evidence type="ECO:0000256" key="4">
    <source>
        <dbReference type="ARBA" id="ARBA00022705"/>
    </source>
</evidence>
<dbReference type="InterPro" id="IPR012308">
    <property type="entry name" value="DNA_ligase_ATP-dep_N"/>
</dbReference>
<accession>A0AA96GC78</accession>
<dbReference type="GO" id="GO:0046872">
    <property type="term" value="F:metal ion binding"/>
    <property type="evidence" value="ECO:0007669"/>
    <property type="project" value="UniProtKB-KW"/>
</dbReference>
<dbReference type="Pfam" id="PF01068">
    <property type="entry name" value="DNA_ligase_A_M"/>
    <property type="match status" value="1"/>
</dbReference>
<evidence type="ECO:0000256" key="1">
    <source>
        <dbReference type="ARBA" id="ARBA00012727"/>
    </source>
</evidence>
<dbReference type="Pfam" id="PF04675">
    <property type="entry name" value="DNA_ligase_A_N"/>
    <property type="match status" value="1"/>
</dbReference>
<evidence type="ECO:0000313" key="15">
    <source>
        <dbReference type="EMBL" id="WNM57475.1"/>
    </source>
</evidence>
<dbReference type="EC" id="6.5.1.1" evidence="1"/>
<dbReference type="Proteomes" id="UP001302719">
    <property type="component" value="Chromosome"/>
</dbReference>
<gene>
    <name evidence="15" type="ORF">PP769_16105</name>
</gene>
<comment type="catalytic activity">
    <reaction evidence="13">
        <text>ATP + (deoxyribonucleotide)n-3'-hydroxyl + 5'-phospho-(deoxyribonucleotide)m = (deoxyribonucleotide)n+m + AMP + diphosphate.</text>
        <dbReference type="EC" id="6.5.1.1"/>
    </reaction>
</comment>
<keyword evidence="8" id="KW-0067">ATP-binding</keyword>
<evidence type="ECO:0000313" key="16">
    <source>
        <dbReference type="Proteomes" id="UP001302719"/>
    </source>
</evidence>
<keyword evidence="9" id="KW-0460">Magnesium</keyword>
<dbReference type="InterPro" id="IPR016059">
    <property type="entry name" value="DNA_ligase_ATP-dep_CS"/>
</dbReference>
<dbReference type="Pfam" id="PF04679">
    <property type="entry name" value="DNA_ligase_A_C"/>
    <property type="match status" value="1"/>
</dbReference>
<evidence type="ECO:0000256" key="12">
    <source>
        <dbReference type="ARBA" id="ARBA00023306"/>
    </source>
</evidence>
<dbReference type="GO" id="GO:0006281">
    <property type="term" value="P:DNA repair"/>
    <property type="evidence" value="ECO:0007669"/>
    <property type="project" value="UniProtKB-KW"/>
</dbReference>
<dbReference type="InterPro" id="IPR012340">
    <property type="entry name" value="NA-bd_OB-fold"/>
</dbReference>
<keyword evidence="16" id="KW-1185">Reference proteome</keyword>
<dbReference type="CDD" id="cd07972">
    <property type="entry name" value="OBF_DNA_ligase_Arch_LigB"/>
    <property type="match status" value="1"/>
</dbReference>
<dbReference type="InterPro" id="IPR012310">
    <property type="entry name" value="DNA_ligase_ATP-dep_cent"/>
</dbReference>
<reference evidence="15 16" key="1">
    <citation type="submission" date="2023-01" db="EMBL/GenBank/DDBJ databases">
        <title>Cultivation and genomic characterization of new, ubiquitous marine nitrite-oxidizing bacteria from the Nitrospirales.</title>
        <authorList>
            <person name="Mueller A.J."/>
            <person name="Daebeler A."/>
            <person name="Herbold C.W."/>
            <person name="Kirkegaard R.H."/>
            <person name="Daims H."/>
        </authorList>
    </citation>
    <scope>NUCLEOTIDE SEQUENCE [LARGE SCALE GENOMIC DNA]</scope>
    <source>
        <strain evidence="15 16">VA</strain>
    </source>
</reference>
<organism evidence="15 16">
    <name type="scientific">Candidatus Nitrospira allomarina</name>
    <dbReference type="NCBI Taxonomy" id="3020900"/>
    <lineage>
        <taxon>Bacteria</taxon>
        <taxon>Pseudomonadati</taxon>
        <taxon>Nitrospirota</taxon>
        <taxon>Nitrospiria</taxon>
        <taxon>Nitrospirales</taxon>
        <taxon>Nitrospiraceae</taxon>
        <taxon>Nitrospira</taxon>
    </lineage>
</organism>
<dbReference type="RefSeq" id="WP_312641993.1">
    <property type="nucleotide sequence ID" value="NZ_CP116967.1"/>
</dbReference>
<evidence type="ECO:0000256" key="7">
    <source>
        <dbReference type="ARBA" id="ARBA00022763"/>
    </source>
</evidence>
<dbReference type="KEGG" id="nall:PP769_16105"/>
<dbReference type="SUPFAM" id="SSF50249">
    <property type="entry name" value="Nucleic acid-binding proteins"/>
    <property type="match status" value="1"/>
</dbReference>
<evidence type="ECO:0000256" key="6">
    <source>
        <dbReference type="ARBA" id="ARBA00022741"/>
    </source>
</evidence>
<keyword evidence="11" id="KW-0234">DNA repair</keyword>
<proteinExistence type="predicted"/>
<keyword evidence="10" id="KW-0233">DNA recombination</keyword>
<dbReference type="CDD" id="cd07897">
    <property type="entry name" value="Adenylation_DNA_ligase_Bac1"/>
    <property type="match status" value="1"/>
</dbReference>
<dbReference type="SUPFAM" id="SSF117018">
    <property type="entry name" value="ATP-dependent DNA ligase DNA-binding domain"/>
    <property type="match status" value="1"/>
</dbReference>
<feature type="domain" description="ATP-dependent DNA ligase family profile" evidence="14">
    <location>
        <begin position="312"/>
        <end position="441"/>
    </location>
</feature>
<keyword evidence="4" id="KW-0235">DNA replication</keyword>
<keyword evidence="3" id="KW-0132">Cell division</keyword>
<evidence type="ECO:0000259" key="14">
    <source>
        <dbReference type="PROSITE" id="PS50160"/>
    </source>
</evidence>
<keyword evidence="6" id="KW-0547">Nucleotide-binding</keyword>
<dbReference type="Gene3D" id="3.30.470.30">
    <property type="entry name" value="DNA ligase/mRNA capping enzyme"/>
    <property type="match status" value="1"/>
</dbReference>
<dbReference type="PANTHER" id="PTHR45674:SF13">
    <property type="entry name" value="DNA LIGASE-RELATED"/>
    <property type="match status" value="1"/>
</dbReference>
<dbReference type="GO" id="GO:0003910">
    <property type="term" value="F:DNA ligase (ATP) activity"/>
    <property type="evidence" value="ECO:0007669"/>
    <property type="project" value="UniProtKB-EC"/>
</dbReference>
<dbReference type="EMBL" id="CP116967">
    <property type="protein sequence ID" value="WNM57475.1"/>
    <property type="molecule type" value="Genomic_DNA"/>
</dbReference>
<dbReference type="InterPro" id="IPR012309">
    <property type="entry name" value="DNA_ligase_ATP-dep_C"/>
</dbReference>
<dbReference type="InterPro" id="IPR026333">
    <property type="entry name" value="ATP_dep_DNA_lig_pp_1105_fam"/>
</dbReference>
<keyword evidence="12" id="KW-0131">Cell cycle</keyword>
<protein>
    <recommendedName>
        <fullName evidence="1">DNA ligase (ATP)</fullName>
        <ecNumber evidence="1">6.5.1.1</ecNumber>
    </recommendedName>
</protein>
<dbReference type="Gene3D" id="1.10.3260.10">
    <property type="entry name" value="DNA ligase, ATP-dependent, N-terminal domain"/>
    <property type="match status" value="1"/>
</dbReference>
<evidence type="ECO:0000256" key="9">
    <source>
        <dbReference type="ARBA" id="ARBA00022842"/>
    </source>
</evidence>
<evidence type="ECO:0000256" key="11">
    <source>
        <dbReference type="ARBA" id="ARBA00023204"/>
    </source>
</evidence>
<evidence type="ECO:0000256" key="3">
    <source>
        <dbReference type="ARBA" id="ARBA00022618"/>
    </source>
</evidence>
<dbReference type="InterPro" id="IPR050191">
    <property type="entry name" value="ATP-dep_DNA_ligase"/>
</dbReference>
<evidence type="ECO:0000256" key="10">
    <source>
        <dbReference type="ARBA" id="ARBA00023172"/>
    </source>
</evidence>
<dbReference type="PROSITE" id="PS50160">
    <property type="entry name" value="DNA_LIGASE_A3"/>
    <property type="match status" value="1"/>
</dbReference>
<dbReference type="SUPFAM" id="SSF56091">
    <property type="entry name" value="DNA ligase/mRNA capping enzyme, catalytic domain"/>
    <property type="match status" value="1"/>
</dbReference>
<dbReference type="NCBIfam" id="TIGR04120">
    <property type="entry name" value="DNA_lig_bact"/>
    <property type="match status" value="1"/>
</dbReference>
<dbReference type="GO" id="GO:0005524">
    <property type="term" value="F:ATP binding"/>
    <property type="evidence" value="ECO:0007669"/>
    <property type="project" value="UniProtKB-KW"/>
</dbReference>